<feature type="compositionally biased region" description="Low complexity" evidence="7">
    <location>
        <begin position="293"/>
        <end position="316"/>
    </location>
</feature>
<protein>
    <recommendedName>
        <fullName evidence="1">non-specific serine/threonine protein kinase</fullName>
        <ecNumber evidence="1">2.7.11.1</ecNumber>
    </recommendedName>
</protein>
<keyword evidence="4" id="KW-0547">Nucleotide-binding</keyword>
<dbReference type="Proteomes" id="UP000660454">
    <property type="component" value="Unassembled WGS sequence"/>
</dbReference>
<proteinExistence type="predicted"/>
<evidence type="ECO:0000256" key="2">
    <source>
        <dbReference type="ARBA" id="ARBA00022527"/>
    </source>
</evidence>
<feature type="region of interest" description="Disordered" evidence="7">
    <location>
        <begin position="279"/>
        <end position="316"/>
    </location>
</feature>
<dbReference type="PANTHER" id="PTHR43289">
    <property type="entry name" value="MITOGEN-ACTIVATED PROTEIN KINASE KINASE KINASE 20-RELATED"/>
    <property type="match status" value="1"/>
</dbReference>
<dbReference type="InterPro" id="IPR011009">
    <property type="entry name" value="Kinase-like_dom_sf"/>
</dbReference>
<dbReference type="Gene3D" id="1.10.510.10">
    <property type="entry name" value="Transferase(Phosphotransferase) domain 1"/>
    <property type="match status" value="1"/>
</dbReference>
<feature type="domain" description="Protein kinase" evidence="8">
    <location>
        <begin position="9"/>
        <end position="277"/>
    </location>
</feature>
<dbReference type="SMART" id="SM00220">
    <property type="entry name" value="S_TKc"/>
    <property type="match status" value="1"/>
</dbReference>
<evidence type="ECO:0000256" key="1">
    <source>
        <dbReference type="ARBA" id="ARBA00012513"/>
    </source>
</evidence>
<keyword evidence="2 9" id="KW-0723">Serine/threonine-protein kinase</keyword>
<keyword evidence="3" id="KW-0808">Transferase</keyword>
<keyword evidence="5 9" id="KW-0418">Kinase</keyword>
<dbReference type="PROSITE" id="PS50011">
    <property type="entry name" value="PROTEIN_KINASE_DOM"/>
    <property type="match status" value="1"/>
</dbReference>
<keyword evidence="10" id="KW-1185">Reference proteome</keyword>
<comment type="caution">
    <text evidence="9">The sequence shown here is derived from an EMBL/GenBank/DDBJ whole genome shotgun (WGS) entry which is preliminary data.</text>
</comment>
<evidence type="ECO:0000256" key="3">
    <source>
        <dbReference type="ARBA" id="ARBA00022679"/>
    </source>
</evidence>
<organism evidence="9 10">
    <name type="scientific">Microbispora siamensis</name>
    <dbReference type="NCBI Taxonomy" id="564413"/>
    <lineage>
        <taxon>Bacteria</taxon>
        <taxon>Bacillati</taxon>
        <taxon>Actinomycetota</taxon>
        <taxon>Actinomycetes</taxon>
        <taxon>Streptosporangiales</taxon>
        <taxon>Streptosporangiaceae</taxon>
        <taxon>Microbispora</taxon>
    </lineage>
</organism>
<evidence type="ECO:0000256" key="4">
    <source>
        <dbReference type="ARBA" id="ARBA00022741"/>
    </source>
</evidence>
<reference evidence="9 10" key="1">
    <citation type="submission" date="2021-01" db="EMBL/GenBank/DDBJ databases">
        <title>Whole genome shotgun sequence of Microbispora siamensis NBRC 104113.</title>
        <authorList>
            <person name="Komaki H."/>
            <person name="Tamura T."/>
        </authorList>
    </citation>
    <scope>NUCLEOTIDE SEQUENCE [LARGE SCALE GENOMIC DNA]</scope>
    <source>
        <strain evidence="9 10">NBRC 104113</strain>
    </source>
</reference>
<dbReference type="PANTHER" id="PTHR43289:SF6">
    <property type="entry name" value="SERINE_THREONINE-PROTEIN KINASE NEKL-3"/>
    <property type="match status" value="1"/>
</dbReference>
<dbReference type="RefSeq" id="WP_239109047.1">
    <property type="nucleotide sequence ID" value="NZ_BOOF01000053.1"/>
</dbReference>
<evidence type="ECO:0000256" key="7">
    <source>
        <dbReference type="SAM" id="MobiDB-lite"/>
    </source>
</evidence>
<dbReference type="EMBL" id="BOOF01000053">
    <property type="protein sequence ID" value="GIH66411.1"/>
    <property type="molecule type" value="Genomic_DNA"/>
</dbReference>
<gene>
    <name evidence="9" type="ORF">Msi02_72280</name>
</gene>
<dbReference type="InterPro" id="IPR008271">
    <property type="entry name" value="Ser/Thr_kinase_AS"/>
</dbReference>
<evidence type="ECO:0000256" key="6">
    <source>
        <dbReference type="ARBA" id="ARBA00022840"/>
    </source>
</evidence>
<name>A0ABQ4GY97_9ACTN</name>
<dbReference type="EC" id="2.7.11.1" evidence="1"/>
<evidence type="ECO:0000256" key="5">
    <source>
        <dbReference type="ARBA" id="ARBA00022777"/>
    </source>
</evidence>
<dbReference type="Pfam" id="PF00069">
    <property type="entry name" value="Pkinase"/>
    <property type="match status" value="1"/>
</dbReference>
<evidence type="ECO:0000259" key="8">
    <source>
        <dbReference type="PROSITE" id="PS50011"/>
    </source>
</evidence>
<evidence type="ECO:0000313" key="9">
    <source>
        <dbReference type="EMBL" id="GIH66411.1"/>
    </source>
</evidence>
<keyword evidence="6" id="KW-0067">ATP-binding</keyword>
<dbReference type="PROSITE" id="PS00108">
    <property type="entry name" value="PROTEIN_KINASE_ST"/>
    <property type="match status" value="1"/>
</dbReference>
<dbReference type="InterPro" id="IPR000719">
    <property type="entry name" value="Prot_kinase_dom"/>
</dbReference>
<dbReference type="CDD" id="cd14014">
    <property type="entry name" value="STKc_PknB_like"/>
    <property type="match status" value="1"/>
</dbReference>
<accession>A0ABQ4GY97</accession>
<dbReference type="Gene3D" id="3.30.200.20">
    <property type="entry name" value="Phosphorylase Kinase, domain 1"/>
    <property type="match status" value="1"/>
</dbReference>
<dbReference type="SUPFAM" id="SSF56112">
    <property type="entry name" value="Protein kinase-like (PK-like)"/>
    <property type="match status" value="1"/>
</dbReference>
<dbReference type="GO" id="GO:0004674">
    <property type="term" value="F:protein serine/threonine kinase activity"/>
    <property type="evidence" value="ECO:0007669"/>
    <property type="project" value="UniProtKB-KW"/>
</dbReference>
<evidence type="ECO:0000313" key="10">
    <source>
        <dbReference type="Proteomes" id="UP000660454"/>
    </source>
</evidence>
<sequence length="316" mass="34015">MTLIAGRYTLDPARAGGGGMGDVWGAVDERLGRRVAIKFVRFPDDVRDQRWEARFRHEATIMARLSHPGTPAVHDIGAYDDPLRGRRQFIVMEYVEGAGLDDVLAEIGPLPVGWVASIGAQVAAVLDAAHARGILHRDLKPANLMLRTDGSVQVVDFGLAVMHDPALTKLTRTGEVLGTESYMSPEQVRQEEPTPRSDLYALGCVLHELLTGRTLFGGPTVFSVMRQQVSVPAAPAARWRTGVPGALDELLLSMLAKDPEDRPASAREVHDRLMPYLSETAPLPGFTSPAPSPARMYAAAAGRTGTDGTAARPGGR</sequence>